<evidence type="ECO:0000256" key="10">
    <source>
        <dbReference type="ARBA" id="ARBA00022840"/>
    </source>
</evidence>
<keyword evidence="12" id="KW-0902">Two-component regulatory system</keyword>
<dbReference type="RefSeq" id="WP_148949439.1">
    <property type="nucleotide sequence ID" value="NZ_VTES01000002.1"/>
</dbReference>
<evidence type="ECO:0000256" key="14">
    <source>
        <dbReference type="SAM" id="Phobius"/>
    </source>
</evidence>
<evidence type="ECO:0000313" key="16">
    <source>
        <dbReference type="EMBL" id="TYS65189.1"/>
    </source>
</evidence>
<keyword evidence="11 14" id="KW-1133">Transmembrane helix</keyword>
<keyword evidence="7 14" id="KW-0812">Transmembrane</keyword>
<dbReference type="GO" id="GO:0071555">
    <property type="term" value="P:cell wall organization"/>
    <property type="evidence" value="ECO:0007669"/>
    <property type="project" value="InterPro"/>
</dbReference>
<keyword evidence="10" id="KW-0067">ATP-binding</keyword>
<dbReference type="Pfam" id="PF06580">
    <property type="entry name" value="His_kinase"/>
    <property type="match status" value="1"/>
</dbReference>
<dbReference type="InterPro" id="IPR005467">
    <property type="entry name" value="His_kinase_dom"/>
</dbReference>
<dbReference type="EC" id="2.7.13.3" evidence="3"/>
<dbReference type="Pfam" id="PF07694">
    <property type="entry name" value="5TM-5TMR_LYT"/>
    <property type="match status" value="1"/>
</dbReference>
<dbReference type="EMBL" id="VTES01000002">
    <property type="protein sequence ID" value="TYS65189.1"/>
    <property type="molecule type" value="Genomic_DNA"/>
</dbReference>
<name>A0A5D4SQD6_9BACI</name>
<feature type="transmembrane region" description="Helical" evidence="14">
    <location>
        <begin position="115"/>
        <end position="139"/>
    </location>
</feature>
<comment type="catalytic activity">
    <reaction evidence="1">
        <text>ATP + protein L-histidine = ADP + protein N-phospho-L-histidine.</text>
        <dbReference type="EC" id="2.7.13.3"/>
    </reaction>
</comment>
<evidence type="ECO:0000313" key="17">
    <source>
        <dbReference type="Proteomes" id="UP000323732"/>
    </source>
</evidence>
<feature type="transmembrane region" description="Helical" evidence="14">
    <location>
        <begin position="151"/>
        <end position="170"/>
    </location>
</feature>
<evidence type="ECO:0000256" key="1">
    <source>
        <dbReference type="ARBA" id="ARBA00000085"/>
    </source>
</evidence>
<dbReference type="GO" id="GO:0005524">
    <property type="term" value="F:ATP binding"/>
    <property type="evidence" value="ECO:0007669"/>
    <property type="project" value="UniProtKB-KW"/>
</dbReference>
<keyword evidence="8" id="KW-0547">Nucleotide-binding</keyword>
<evidence type="ECO:0000256" key="5">
    <source>
        <dbReference type="ARBA" id="ARBA00022553"/>
    </source>
</evidence>
<feature type="transmembrane region" description="Helical" evidence="14">
    <location>
        <begin position="182"/>
        <end position="202"/>
    </location>
</feature>
<sequence>MFELLLTMLERLGLIVTIAFILTRFRFFREMIYQESLTANQRWVAVLFFGFFGIFGTYTGVSFDTDTLQFSRWASELSSDEAIANSRVIGVVLAGLFGGYRVGIGAGLVAGVHRFTLGGFTAFSCGLASIFAGIIASILHKRNRHVKLSTAFFIGALAESVQMLIILLLSRPYSKASALVETIGLPMILANGVGCAIFLLIIKSVVNEEEKAAAIQAQRSLRLARQTLKHLRKGMTRDAAEEVCRILYHEVNASAVSITDDERILSHIGVADDHHKSGHLIQTDITRKVLGQGALIIAGRNDISCSSPSCPLGAAAIAPLKERGQTIGTLKFYFKSEKEITNVVIELISGLSMLLSNQLDAARGEKAYQLAKDAEIKALQAQISPHFLFNTLNVIVSLIRIDPKKARKLLLSLSHFLRQNLTGTTLERTTLKEELKHVQAYLEIEEARFSDRLKTEFRIEEEALSAQIPPLTLQPLVENAVKHGIKDKEADCRIIISAAVKKEGTKVSVSDNGAGIETERLHQLARGIVPSLTGTGLGIYNVNRRLAMLFGERAGLNFDSRLNEGTTVSFVLPDKGEE</sequence>
<keyword evidence="13 14" id="KW-0472">Membrane</keyword>
<evidence type="ECO:0000256" key="3">
    <source>
        <dbReference type="ARBA" id="ARBA00012438"/>
    </source>
</evidence>
<keyword evidence="4" id="KW-1003">Cell membrane</keyword>
<dbReference type="AlphaFoldDB" id="A0A5D4SQD6"/>
<feature type="domain" description="Histidine kinase" evidence="15">
    <location>
        <begin position="383"/>
        <end position="576"/>
    </location>
</feature>
<dbReference type="PROSITE" id="PS50109">
    <property type="entry name" value="HIS_KIN"/>
    <property type="match status" value="1"/>
</dbReference>
<dbReference type="PANTHER" id="PTHR34220">
    <property type="entry name" value="SENSOR HISTIDINE KINASE YPDA"/>
    <property type="match status" value="1"/>
</dbReference>
<evidence type="ECO:0000256" key="2">
    <source>
        <dbReference type="ARBA" id="ARBA00004651"/>
    </source>
</evidence>
<dbReference type="InterPro" id="IPR003594">
    <property type="entry name" value="HATPase_dom"/>
</dbReference>
<dbReference type="Pfam" id="PF02518">
    <property type="entry name" value="HATPase_c"/>
    <property type="match status" value="1"/>
</dbReference>
<protein>
    <recommendedName>
        <fullName evidence="3">histidine kinase</fullName>
        <ecNumber evidence="3">2.7.13.3</ecNumber>
    </recommendedName>
</protein>
<reference evidence="16 17" key="1">
    <citation type="submission" date="2019-08" db="EMBL/GenBank/DDBJ databases">
        <title>Bacillus genomes from the desert of Cuatro Cienegas, Coahuila.</title>
        <authorList>
            <person name="Olmedo-Alvarez G."/>
        </authorList>
    </citation>
    <scope>NUCLEOTIDE SEQUENCE [LARGE SCALE GENOMIC DNA]</scope>
    <source>
        <strain evidence="16 17">CH37_1T</strain>
    </source>
</reference>
<dbReference type="SMART" id="SM00387">
    <property type="entry name" value="HATPase_c"/>
    <property type="match status" value="1"/>
</dbReference>
<comment type="subcellular location">
    <subcellularLocation>
        <location evidence="2">Cell membrane</location>
        <topology evidence="2">Multi-pass membrane protein</topology>
    </subcellularLocation>
</comment>
<dbReference type="PANTHER" id="PTHR34220:SF7">
    <property type="entry name" value="SENSOR HISTIDINE KINASE YPDA"/>
    <property type="match status" value="1"/>
</dbReference>
<feature type="transmembrane region" description="Helical" evidence="14">
    <location>
        <begin position="6"/>
        <end position="23"/>
    </location>
</feature>
<feature type="transmembrane region" description="Helical" evidence="14">
    <location>
        <begin position="43"/>
        <end position="63"/>
    </location>
</feature>
<evidence type="ECO:0000256" key="8">
    <source>
        <dbReference type="ARBA" id="ARBA00022741"/>
    </source>
</evidence>
<dbReference type="GO" id="GO:0005886">
    <property type="term" value="C:plasma membrane"/>
    <property type="evidence" value="ECO:0007669"/>
    <property type="project" value="UniProtKB-SubCell"/>
</dbReference>
<organism evidence="16 17">
    <name type="scientific">Bacillus infantis</name>
    <dbReference type="NCBI Taxonomy" id="324767"/>
    <lineage>
        <taxon>Bacteria</taxon>
        <taxon>Bacillati</taxon>
        <taxon>Bacillota</taxon>
        <taxon>Bacilli</taxon>
        <taxon>Bacillales</taxon>
        <taxon>Bacillaceae</taxon>
        <taxon>Bacillus</taxon>
    </lineage>
</organism>
<dbReference type="SUPFAM" id="SSF55874">
    <property type="entry name" value="ATPase domain of HSP90 chaperone/DNA topoisomerase II/histidine kinase"/>
    <property type="match status" value="1"/>
</dbReference>
<dbReference type="InterPro" id="IPR010559">
    <property type="entry name" value="Sig_transdc_His_kin_internal"/>
</dbReference>
<dbReference type="GO" id="GO:0000155">
    <property type="term" value="F:phosphorelay sensor kinase activity"/>
    <property type="evidence" value="ECO:0007669"/>
    <property type="project" value="InterPro"/>
</dbReference>
<dbReference type="InterPro" id="IPR029016">
    <property type="entry name" value="GAF-like_dom_sf"/>
</dbReference>
<evidence type="ECO:0000256" key="11">
    <source>
        <dbReference type="ARBA" id="ARBA00022989"/>
    </source>
</evidence>
<dbReference type="Proteomes" id="UP000323732">
    <property type="component" value="Unassembled WGS sequence"/>
</dbReference>
<gene>
    <name evidence="16" type="ORF">FZD47_07580</name>
</gene>
<evidence type="ECO:0000256" key="13">
    <source>
        <dbReference type="ARBA" id="ARBA00023136"/>
    </source>
</evidence>
<evidence type="ECO:0000256" key="7">
    <source>
        <dbReference type="ARBA" id="ARBA00022692"/>
    </source>
</evidence>
<feature type="transmembrane region" description="Helical" evidence="14">
    <location>
        <begin position="83"/>
        <end position="103"/>
    </location>
</feature>
<dbReference type="Gene3D" id="3.30.565.10">
    <property type="entry name" value="Histidine kinase-like ATPase, C-terminal domain"/>
    <property type="match status" value="1"/>
</dbReference>
<evidence type="ECO:0000256" key="6">
    <source>
        <dbReference type="ARBA" id="ARBA00022679"/>
    </source>
</evidence>
<keyword evidence="9 16" id="KW-0418">Kinase</keyword>
<keyword evidence="6" id="KW-0808">Transferase</keyword>
<dbReference type="InterPro" id="IPR004358">
    <property type="entry name" value="Sig_transdc_His_kin-like_C"/>
</dbReference>
<dbReference type="Gene3D" id="3.30.450.40">
    <property type="match status" value="1"/>
</dbReference>
<accession>A0A5D4SQD6</accession>
<dbReference type="PRINTS" id="PR00344">
    <property type="entry name" value="BCTRLSENSOR"/>
</dbReference>
<evidence type="ECO:0000256" key="4">
    <source>
        <dbReference type="ARBA" id="ARBA00022475"/>
    </source>
</evidence>
<keyword evidence="5" id="KW-0597">Phosphoprotein</keyword>
<comment type="caution">
    <text evidence="16">The sequence shown here is derived from an EMBL/GenBank/DDBJ whole genome shotgun (WGS) entry which is preliminary data.</text>
</comment>
<dbReference type="InterPro" id="IPR050640">
    <property type="entry name" value="Bact_2-comp_sensor_kinase"/>
</dbReference>
<evidence type="ECO:0000256" key="12">
    <source>
        <dbReference type="ARBA" id="ARBA00023012"/>
    </source>
</evidence>
<evidence type="ECO:0000256" key="9">
    <source>
        <dbReference type="ARBA" id="ARBA00022777"/>
    </source>
</evidence>
<dbReference type="InterPro" id="IPR036890">
    <property type="entry name" value="HATPase_C_sf"/>
</dbReference>
<evidence type="ECO:0000259" key="15">
    <source>
        <dbReference type="PROSITE" id="PS50109"/>
    </source>
</evidence>
<proteinExistence type="predicted"/>
<dbReference type="InterPro" id="IPR011620">
    <property type="entry name" value="Sig_transdc_His_kinase_LytS_TM"/>
</dbReference>